<dbReference type="AlphaFoldDB" id="A0A7S0HEK6"/>
<name>A0A7S0HEK6_9CRYP</name>
<evidence type="ECO:0000256" key="1">
    <source>
        <dbReference type="SAM" id="MobiDB-lite"/>
    </source>
</evidence>
<reference evidence="2" key="1">
    <citation type="submission" date="2021-01" db="EMBL/GenBank/DDBJ databases">
        <authorList>
            <person name="Corre E."/>
            <person name="Pelletier E."/>
            <person name="Niang G."/>
            <person name="Scheremetjew M."/>
            <person name="Finn R."/>
            <person name="Kale V."/>
            <person name="Holt S."/>
            <person name="Cochrane G."/>
            <person name="Meng A."/>
            <person name="Brown T."/>
            <person name="Cohen L."/>
        </authorList>
    </citation>
    <scope>NUCLEOTIDE SEQUENCE</scope>
    <source>
        <strain evidence="2">CCMP325</strain>
    </source>
</reference>
<dbReference type="EMBL" id="HBEO01005924">
    <property type="protein sequence ID" value="CAD8472498.1"/>
    <property type="molecule type" value="Transcribed_RNA"/>
</dbReference>
<feature type="region of interest" description="Disordered" evidence="1">
    <location>
        <begin position="39"/>
        <end position="82"/>
    </location>
</feature>
<evidence type="ECO:0000313" key="2">
    <source>
        <dbReference type="EMBL" id="CAD8472498.1"/>
    </source>
</evidence>
<protein>
    <submittedName>
        <fullName evidence="2">Uncharacterized protein</fullName>
    </submittedName>
</protein>
<feature type="compositionally biased region" description="Basic and acidic residues" evidence="1">
    <location>
        <begin position="70"/>
        <end position="82"/>
    </location>
</feature>
<gene>
    <name evidence="2" type="ORF">HPHI1048_LOCUS4201</name>
</gene>
<organism evidence="2">
    <name type="scientific">Hanusia phi</name>
    <dbReference type="NCBI Taxonomy" id="3032"/>
    <lineage>
        <taxon>Eukaryota</taxon>
        <taxon>Cryptophyceae</taxon>
        <taxon>Pyrenomonadales</taxon>
        <taxon>Geminigeraceae</taxon>
        <taxon>Hanusia</taxon>
    </lineage>
</organism>
<accession>A0A7S0HEK6</accession>
<sequence>MVKTLMPQDFATFRQWGKLSCNHGTCAIVGYCIQQSPKREIESEEDTASTRSEQSGETEETVSTSPAHSKSGDEESIKFDPHIACERQPCPTTQAYFLRLKDFKNVQQGGVPTPKMTDSTVDFVLENILNVRNRLENRRSASCPMMRKKSWTVDPEMHYLLNLRTV</sequence>
<feature type="compositionally biased region" description="Polar residues" evidence="1">
    <location>
        <begin position="49"/>
        <end position="68"/>
    </location>
</feature>
<proteinExistence type="predicted"/>